<reference evidence="3" key="2">
    <citation type="submission" date="2025-08" db="UniProtKB">
        <authorList>
            <consortium name="RefSeq"/>
        </authorList>
    </citation>
    <scope>IDENTIFICATION</scope>
    <source>
        <tissue evidence="3">Leaf</tissue>
    </source>
</reference>
<dbReference type="AlphaFoldDB" id="A0A6P8E7U5"/>
<keyword evidence="2" id="KW-1185">Reference proteome</keyword>
<gene>
    <name evidence="3" type="primary">LOC116212835</name>
</gene>
<proteinExistence type="predicted"/>
<dbReference type="RefSeq" id="XP_031403410.1">
    <property type="nucleotide sequence ID" value="XM_031547550.1"/>
</dbReference>
<name>A0A6P8E7U5_PUNGR</name>
<protein>
    <submittedName>
        <fullName evidence="3">Uncharacterized protein LOC116212835</fullName>
    </submittedName>
</protein>
<reference evidence="2" key="1">
    <citation type="journal article" date="2020" name="Plant Biotechnol. J.">
        <title>The pomegranate (Punica granatum L.) draft genome dissects genetic divergence between soft- and hard-seeded cultivars.</title>
        <authorList>
            <person name="Luo X."/>
            <person name="Li H."/>
            <person name="Wu Z."/>
            <person name="Yao W."/>
            <person name="Zhao P."/>
            <person name="Cao D."/>
            <person name="Yu H."/>
            <person name="Li K."/>
            <person name="Poudel K."/>
            <person name="Zhao D."/>
            <person name="Zhang F."/>
            <person name="Xia X."/>
            <person name="Chen L."/>
            <person name="Wang Q."/>
            <person name="Jing D."/>
            <person name="Cao S."/>
        </authorList>
    </citation>
    <scope>NUCLEOTIDE SEQUENCE [LARGE SCALE GENOMIC DNA]</scope>
    <source>
        <strain evidence="2">cv. Tunisia</strain>
    </source>
</reference>
<dbReference type="Proteomes" id="UP000515151">
    <property type="component" value="Chromosome 7"/>
</dbReference>
<sequence>MQNRCKPEVLQKPKRYRNYWKSQKIPFFSISVNKTSSTSGTKPTGLCWDIVKEARLRGTAHPVGSFMVSVMELKRPSSDGGGGNRGKKLKRREALEKKKAVDKLIGAAYSDGDPLVSFPYFRHYSRDDEHEWAIWIGMAQRGEGEAPGNGCS</sequence>
<feature type="region of interest" description="Disordered" evidence="1">
    <location>
        <begin position="74"/>
        <end position="93"/>
    </location>
</feature>
<evidence type="ECO:0000256" key="1">
    <source>
        <dbReference type="SAM" id="MobiDB-lite"/>
    </source>
</evidence>
<evidence type="ECO:0000313" key="2">
    <source>
        <dbReference type="Proteomes" id="UP000515151"/>
    </source>
</evidence>
<evidence type="ECO:0000313" key="3">
    <source>
        <dbReference type="RefSeq" id="XP_031403410.1"/>
    </source>
</evidence>
<accession>A0A6P8E7U5</accession>
<organism evidence="2 3">
    <name type="scientific">Punica granatum</name>
    <name type="common">Pomegranate</name>
    <dbReference type="NCBI Taxonomy" id="22663"/>
    <lineage>
        <taxon>Eukaryota</taxon>
        <taxon>Viridiplantae</taxon>
        <taxon>Streptophyta</taxon>
        <taxon>Embryophyta</taxon>
        <taxon>Tracheophyta</taxon>
        <taxon>Spermatophyta</taxon>
        <taxon>Magnoliopsida</taxon>
        <taxon>eudicotyledons</taxon>
        <taxon>Gunneridae</taxon>
        <taxon>Pentapetalae</taxon>
        <taxon>rosids</taxon>
        <taxon>malvids</taxon>
        <taxon>Myrtales</taxon>
        <taxon>Lythraceae</taxon>
        <taxon>Punica</taxon>
    </lineage>
</organism>
<dbReference type="GeneID" id="116212835"/>